<evidence type="ECO:0000313" key="2">
    <source>
        <dbReference type="EMBL" id="ASO07230.1"/>
    </source>
</evidence>
<dbReference type="RefSeq" id="WP_093979555.1">
    <property type="nucleotide sequence ID" value="NZ_CP022515.1"/>
</dbReference>
<name>A0A221V132_9FLAO</name>
<keyword evidence="1" id="KW-0472">Membrane</keyword>
<feature type="transmembrane region" description="Helical" evidence="1">
    <location>
        <begin position="48"/>
        <end position="70"/>
    </location>
</feature>
<accession>A0A221V132</accession>
<proteinExistence type="predicted"/>
<evidence type="ECO:0008006" key="4">
    <source>
        <dbReference type="Google" id="ProtNLM"/>
    </source>
</evidence>
<sequence>MRNPIKPSGNIYIVTAFIFLITSIVAFAPTSINLISKIETGQLPMPPLILHIHAASMSLWLLLLCVQSILIKSKNYTLHKKLGIASMVLATCILISMFGVDIANIQGRLGLSNSNTQKFLNNSSGLLLIHGVSYLFFPLFYVWAILSRRKDSETHKRMMILATAVLMIPGLGRLIIFSKVLPDFGLNPIDARHLYMLVLITPAIIHDVHTRRLPHRSYLIGLGLLALWIVAAHFIWGTTWWIEFVKKLIGAT</sequence>
<dbReference type="Proteomes" id="UP000204551">
    <property type="component" value="Chromosome"/>
</dbReference>
<keyword evidence="1" id="KW-1133">Transmembrane helix</keyword>
<evidence type="ECO:0000256" key="1">
    <source>
        <dbReference type="SAM" id="Phobius"/>
    </source>
</evidence>
<reference evidence="2 3" key="1">
    <citation type="submission" date="2017-07" db="EMBL/GenBank/DDBJ databases">
        <title>Genome Sequence of Arenibacter algicola Strain SMS7 Isolated from a culture of the Diatom Skeletonema marinoi.</title>
        <authorList>
            <person name="Topel M."/>
            <person name="Pinder M.I.M."/>
            <person name="Johansson O.N."/>
            <person name="Kourtchenko O."/>
            <person name="Godhe A."/>
            <person name="Clarke A.K."/>
        </authorList>
    </citation>
    <scope>NUCLEOTIDE SEQUENCE [LARGE SCALE GENOMIC DNA]</scope>
    <source>
        <strain evidence="2 3">SMS7</strain>
    </source>
</reference>
<dbReference type="KEGG" id="aalg:AREALGSMS7_03820"/>
<keyword evidence="1" id="KW-0812">Transmembrane</keyword>
<organism evidence="2 3">
    <name type="scientific">Arenibacter algicola</name>
    <dbReference type="NCBI Taxonomy" id="616991"/>
    <lineage>
        <taxon>Bacteria</taxon>
        <taxon>Pseudomonadati</taxon>
        <taxon>Bacteroidota</taxon>
        <taxon>Flavobacteriia</taxon>
        <taxon>Flavobacteriales</taxon>
        <taxon>Flavobacteriaceae</taxon>
        <taxon>Arenibacter</taxon>
    </lineage>
</organism>
<feature type="transmembrane region" description="Helical" evidence="1">
    <location>
        <begin position="218"/>
        <end position="242"/>
    </location>
</feature>
<evidence type="ECO:0000313" key="3">
    <source>
        <dbReference type="Proteomes" id="UP000204551"/>
    </source>
</evidence>
<feature type="transmembrane region" description="Helical" evidence="1">
    <location>
        <begin position="189"/>
        <end position="206"/>
    </location>
</feature>
<protein>
    <recommendedName>
        <fullName evidence="4">DUF2306 domain-containing protein</fullName>
    </recommendedName>
</protein>
<feature type="transmembrane region" description="Helical" evidence="1">
    <location>
        <begin position="82"/>
        <end position="105"/>
    </location>
</feature>
<feature type="transmembrane region" description="Helical" evidence="1">
    <location>
        <begin position="125"/>
        <end position="146"/>
    </location>
</feature>
<dbReference type="AlphaFoldDB" id="A0A221V132"/>
<dbReference type="EMBL" id="CP022515">
    <property type="protein sequence ID" value="ASO07230.1"/>
    <property type="molecule type" value="Genomic_DNA"/>
</dbReference>
<gene>
    <name evidence="2" type="ORF">AREALGSMS7_03820</name>
</gene>
<feature type="transmembrane region" description="Helical" evidence="1">
    <location>
        <begin position="158"/>
        <end position="177"/>
    </location>
</feature>
<feature type="transmembrane region" description="Helical" evidence="1">
    <location>
        <begin position="12"/>
        <end position="36"/>
    </location>
</feature>